<dbReference type="EMBL" id="CADCTL010000135">
    <property type="protein sequence ID" value="CAA9248039.1"/>
    <property type="molecule type" value="Genomic_DNA"/>
</dbReference>
<accession>A0A6J4IBP2</accession>
<feature type="compositionally biased region" description="Basic and acidic residues" evidence="1">
    <location>
        <begin position="305"/>
        <end position="316"/>
    </location>
</feature>
<feature type="compositionally biased region" description="Basic and acidic residues" evidence="1">
    <location>
        <begin position="384"/>
        <end position="418"/>
    </location>
</feature>
<feature type="compositionally biased region" description="Gly residues" evidence="1">
    <location>
        <begin position="111"/>
        <end position="121"/>
    </location>
</feature>
<feature type="compositionally biased region" description="Low complexity" evidence="1">
    <location>
        <begin position="549"/>
        <end position="562"/>
    </location>
</feature>
<feature type="region of interest" description="Disordered" evidence="1">
    <location>
        <begin position="245"/>
        <end position="505"/>
    </location>
</feature>
<protein>
    <submittedName>
        <fullName evidence="2">Long-chain-fatty-acid--CoA ligase</fullName>
        <ecNumber evidence="2">6.2.1.3</ecNumber>
    </submittedName>
</protein>
<dbReference type="AlphaFoldDB" id="A0A6J4IBP2"/>
<sequence length="569" mass="61659">EPGLPRRHAAQAAVPQRPRAPRRGRVAREGVRRLALHHLGRVRGPDARLRAGPALLGRGRRRRGGPDRRQPARLGHGRDRGARGRRPLARHLPRLAGRRGRLPAGVLRRQGGAGRGRGAGGQAPQHLRPRADAPPHRLLRPARDAEILRPAAPAGVRVGEARRGGARGGACRLGPVGRCDPGRGSGDSLHHLRHHGAAQARHAEVLRADPALRELPQGRPAGAGGRLRFGAAAALDHGAALCPGLGADRPDAGELRRRARDDDGRFPGDRPELRALRAPRVGDACGRRARPRHGRLAAQKRHVRARDADGPRRAEARPPLPLGGRAAVPRLARPPRLHSAELRRHRRRGARPRDLPLLPGHGRAAAPALRPDGDARRLHRASAGRREPGHGGRRLQRPDRDPHRQPRPERPGRDRDAAPQHVLRLLQAAGEQRPARRLAPHRRRRLLRQGRAPGGDRPREGPRHHRRRRPLLAAVHREQAEVQPLRGGSGGAGGQASALGRHGLHPLPHRRQMGGAAAHFLHHLHRPLGQARGAGAAARRGGEGERHPAGAAAHPRLPAALQGAGRRRR</sequence>
<gene>
    <name evidence="2" type="ORF">AVDCRST_MAG04-1959</name>
</gene>
<dbReference type="GO" id="GO:0004467">
    <property type="term" value="F:long-chain fatty acid-CoA ligase activity"/>
    <property type="evidence" value="ECO:0007669"/>
    <property type="project" value="UniProtKB-EC"/>
</dbReference>
<feature type="non-terminal residue" evidence="2">
    <location>
        <position position="1"/>
    </location>
</feature>
<organism evidence="2">
    <name type="scientific">uncultured Acetobacteraceae bacterium</name>
    <dbReference type="NCBI Taxonomy" id="169975"/>
    <lineage>
        <taxon>Bacteria</taxon>
        <taxon>Pseudomonadati</taxon>
        <taxon>Pseudomonadota</taxon>
        <taxon>Alphaproteobacteria</taxon>
        <taxon>Acetobacterales</taxon>
        <taxon>Acetobacteraceae</taxon>
        <taxon>environmental samples</taxon>
    </lineage>
</organism>
<feature type="compositionally biased region" description="Low complexity" evidence="1">
    <location>
        <begin position="530"/>
        <end position="539"/>
    </location>
</feature>
<evidence type="ECO:0000313" key="2">
    <source>
        <dbReference type="EMBL" id="CAA9248039.1"/>
    </source>
</evidence>
<keyword evidence="2" id="KW-0436">Ligase</keyword>
<evidence type="ECO:0000256" key="1">
    <source>
        <dbReference type="SAM" id="MobiDB-lite"/>
    </source>
</evidence>
<feature type="compositionally biased region" description="Basic and acidic residues" evidence="1">
    <location>
        <begin position="64"/>
        <end position="82"/>
    </location>
</feature>
<feature type="compositionally biased region" description="Basic residues" evidence="1">
    <location>
        <begin position="83"/>
        <end position="101"/>
    </location>
</feature>
<dbReference type="EC" id="6.2.1.3" evidence="2"/>
<name>A0A6J4IBP2_9PROT</name>
<proteinExistence type="predicted"/>
<feature type="region of interest" description="Disordered" evidence="1">
    <location>
        <begin position="530"/>
        <end position="569"/>
    </location>
</feature>
<feature type="compositionally biased region" description="Basic and acidic residues" evidence="1">
    <location>
        <begin position="248"/>
        <end position="275"/>
    </location>
</feature>
<feature type="compositionally biased region" description="Low complexity" evidence="1">
    <location>
        <begin position="322"/>
        <end position="331"/>
    </location>
</feature>
<reference evidence="2" key="1">
    <citation type="submission" date="2020-02" db="EMBL/GenBank/DDBJ databases">
        <authorList>
            <person name="Meier V. D."/>
        </authorList>
    </citation>
    <scope>NUCLEOTIDE SEQUENCE</scope>
    <source>
        <strain evidence="2">AVDCRST_MAG04</strain>
    </source>
</reference>
<feature type="non-terminal residue" evidence="2">
    <location>
        <position position="569"/>
    </location>
</feature>
<feature type="compositionally biased region" description="Basic residues" evidence="1">
    <location>
        <begin position="435"/>
        <end position="448"/>
    </location>
</feature>
<feature type="compositionally biased region" description="Basic residues" evidence="1">
    <location>
        <begin position="287"/>
        <end position="304"/>
    </location>
</feature>
<feature type="region of interest" description="Disordered" evidence="1">
    <location>
        <begin position="1"/>
        <end position="136"/>
    </location>
</feature>